<organism evidence="2 3">
    <name type="scientific">Panaeolus cyanescens</name>
    <dbReference type="NCBI Taxonomy" id="181874"/>
    <lineage>
        <taxon>Eukaryota</taxon>
        <taxon>Fungi</taxon>
        <taxon>Dikarya</taxon>
        <taxon>Basidiomycota</taxon>
        <taxon>Agaricomycotina</taxon>
        <taxon>Agaricomycetes</taxon>
        <taxon>Agaricomycetidae</taxon>
        <taxon>Agaricales</taxon>
        <taxon>Agaricineae</taxon>
        <taxon>Galeropsidaceae</taxon>
        <taxon>Panaeolus</taxon>
    </lineage>
</organism>
<accession>A0A409YT34</accession>
<dbReference type="AlphaFoldDB" id="A0A409YT34"/>
<evidence type="ECO:0000313" key="2">
    <source>
        <dbReference type="EMBL" id="PPR06186.1"/>
    </source>
</evidence>
<evidence type="ECO:0000256" key="1">
    <source>
        <dbReference type="SAM" id="SignalP"/>
    </source>
</evidence>
<evidence type="ECO:0000313" key="3">
    <source>
        <dbReference type="Proteomes" id="UP000284842"/>
    </source>
</evidence>
<dbReference type="OrthoDB" id="2886876at2759"/>
<feature type="signal peptide" evidence="1">
    <location>
        <begin position="1"/>
        <end position="21"/>
    </location>
</feature>
<gene>
    <name evidence="2" type="ORF">CVT24_000728</name>
</gene>
<comment type="caution">
    <text evidence="2">The sequence shown here is derived from an EMBL/GenBank/DDBJ whole genome shotgun (WGS) entry which is preliminary data.</text>
</comment>
<sequence>MQFNRLTLLIAAAALTGLSQAYVVQLYTGTECTGDSWERNVWDNTCAHEKGFQSFRMTTNGGSLQLMTIYSPQACAGVSTFQGCVTGVNSITLGQCFNAVNGAGGSNALSSYSSAAHCPN</sequence>
<feature type="chain" id="PRO_5019436074" description="Cyanovirin-N domain-containing protein" evidence="1">
    <location>
        <begin position="22"/>
        <end position="120"/>
    </location>
</feature>
<protein>
    <recommendedName>
        <fullName evidence="4">Cyanovirin-N domain-containing protein</fullName>
    </recommendedName>
</protein>
<evidence type="ECO:0008006" key="4">
    <source>
        <dbReference type="Google" id="ProtNLM"/>
    </source>
</evidence>
<reference evidence="2 3" key="1">
    <citation type="journal article" date="2018" name="Evol. Lett.">
        <title>Horizontal gene cluster transfer increased hallucinogenic mushroom diversity.</title>
        <authorList>
            <person name="Reynolds H.T."/>
            <person name="Vijayakumar V."/>
            <person name="Gluck-Thaler E."/>
            <person name="Korotkin H.B."/>
            <person name="Matheny P.B."/>
            <person name="Slot J.C."/>
        </authorList>
    </citation>
    <scope>NUCLEOTIDE SEQUENCE [LARGE SCALE GENOMIC DNA]</scope>
    <source>
        <strain evidence="2 3">2629</strain>
    </source>
</reference>
<dbReference type="InParanoid" id="A0A409YT34"/>
<dbReference type="EMBL" id="NHTK01000697">
    <property type="protein sequence ID" value="PPR06186.1"/>
    <property type="molecule type" value="Genomic_DNA"/>
</dbReference>
<dbReference type="Proteomes" id="UP000284842">
    <property type="component" value="Unassembled WGS sequence"/>
</dbReference>
<proteinExistence type="predicted"/>
<keyword evidence="3" id="KW-1185">Reference proteome</keyword>
<keyword evidence="1" id="KW-0732">Signal</keyword>
<name>A0A409YT34_9AGAR</name>